<feature type="domain" description="Stc1" evidence="2">
    <location>
        <begin position="22"/>
        <end position="109"/>
    </location>
</feature>
<evidence type="ECO:0000259" key="2">
    <source>
        <dbReference type="Pfam" id="PF12898"/>
    </source>
</evidence>
<dbReference type="OrthoDB" id="3514033at2759"/>
<dbReference type="EMBL" id="QEAN01000085">
    <property type="protein sequence ID" value="TPX49279.1"/>
    <property type="molecule type" value="Genomic_DNA"/>
</dbReference>
<evidence type="ECO:0000313" key="4">
    <source>
        <dbReference type="EMBL" id="TPX49279.1"/>
    </source>
</evidence>
<accession>A0A507DC66</accession>
<gene>
    <name evidence="3" type="ORF">SeLEV6574_g02117</name>
    <name evidence="4" type="ORF">SeMB42_g02671</name>
</gene>
<dbReference type="InterPro" id="IPR024630">
    <property type="entry name" value="Stc1"/>
</dbReference>
<organism evidence="4 5">
    <name type="scientific">Synchytrium endobioticum</name>
    <dbReference type="NCBI Taxonomy" id="286115"/>
    <lineage>
        <taxon>Eukaryota</taxon>
        <taxon>Fungi</taxon>
        <taxon>Fungi incertae sedis</taxon>
        <taxon>Chytridiomycota</taxon>
        <taxon>Chytridiomycota incertae sedis</taxon>
        <taxon>Chytridiomycetes</taxon>
        <taxon>Synchytriales</taxon>
        <taxon>Synchytriaceae</taxon>
        <taxon>Synchytrium</taxon>
    </lineage>
</organism>
<dbReference type="EMBL" id="QEAM01000055">
    <property type="protein sequence ID" value="TPX48286.1"/>
    <property type="molecule type" value="Genomic_DNA"/>
</dbReference>
<proteinExistence type="predicted"/>
<dbReference type="AlphaFoldDB" id="A0A507DC66"/>
<dbReference type="Proteomes" id="UP000317494">
    <property type="component" value="Unassembled WGS sequence"/>
</dbReference>
<name>A0A507DC66_9FUNG</name>
<protein>
    <recommendedName>
        <fullName evidence="2">Stc1 domain-containing protein</fullName>
    </recommendedName>
</protein>
<evidence type="ECO:0000313" key="6">
    <source>
        <dbReference type="Proteomes" id="UP000320475"/>
    </source>
</evidence>
<comment type="caution">
    <text evidence="4">The sequence shown here is derived from an EMBL/GenBank/DDBJ whole genome shotgun (WGS) entry which is preliminary data.</text>
</comment>
<reference evidence="5 6" key="1">
    <citation type="journal article" date="2019" name="Sci. Rep.">
        <title>Comparative genomics of chytrid fungi reveal insights into the obligate biotrophic and pathogenic lifestyle of Synchytrium endobioticum.</title>
        <authorList>
            <person name="van de Vossenberg B.T.L.H."/>
            <person name="Warris S."/>
            <person name="Nguyen H.D.T."/>
            <person name="van Gent-Pelzer M.P.E."/>
            <person name="Joly D.L."/>
            <person name="van de Geest H.C."/>
            <person name="Bonants P.J.M."/>
            <person name="Smith D.S."/>
            <person name="Levesque C.A."/>
            <person name="van der Lee T.A.J."/>
        </authorList>
    </citation>
    <scope>NUCLEOTIDE SEQUENCE [LARGE SCALE GENOMIC DNA]</scope>
    <source>
        <strain evidence="3 6">LEV6574</strain>
        <strain evidence="4 5">MB42</strain>
    </source>
</reference>
<keyword evidence="5" id="KW-1185">Reference proteome</keyword>
<evidence type="ECO:0000313" key="3">
    <source>
        <dbReference type="EMBL" id="TPX48286.1"/>
    </source>
</evidence>
<feature type="compositionally biased region" description="Basic and acidic residues" evidence="1">
    <location>
        <begin position="143"/>
        <end position="159"/>
    </location>
</feature>
<dbReference type="Proteomes" id="UP000320475">
    <property type="component" value="Unassembled WGS sequence"/>
</dbReference>
<dbReference type="VEuPathDB" id="FungiDB:SeMB42_g02671"/>
<sequence>MNGLPTVNYNALKDVIGSHVYCFACDQQLPVEEYSTTQLTKYSSNRMILDKDTSGKTIKFKPMCKECCCDQVKDIKCVTCSQYKPLEEFSKAQRRMAGKASGARCLKCIRLRDDLDWVAPQNQMRTFKEEEPNGARWSALPDGHPDNIYDSRNYEFDPP</sequence>
<evidence type="ECO:0000256" key="1">
    <source>
        <dbReference type="SAM" id="MobiDB-lite"/>
    </source>
</evidence>
<feature type="region of interest" description="Disordered" evidence="1">
    <location>
        <begin position="128"/>
        <end position="159"/>
    </location>
</feature>
<evidence type="ECO:0000313" key="5">
    <source>
        <dbReference type="Proteomes" id="UP000317494"/>
    </source>
</evidence>
<dbReference type="Pfam" id="PF12898">
    <property type="entry name" value="Stc1"/>
    <property type="match status" value="1"/>
</dbReference>